<dbReference type="CDD" id="cd18622">
    <property type="entry name" value="GH32_Inu-like"/>
    <property type="match status" value="1"/>
</dbReference>
<sequence>MKQLTKDIFRPEIHFTPPFGWMNDPNGLVYINEEYHLFYQYYPYGNKWGPMHWGHAVSSDLLHWEHLPPALVPDETGMCFSGSAVIDWQNTSSLFDNNTQPGIIAFYTACIAPTDGTDGTQMQNLAYSEDGGFSWKKYQKNPILPNFGLKDFRDPKVIWHEPTQYWVMVVTEGQEIGFYRSRDLKKWSKTSSFGKYDGAHDSLPWECPDLFPINIEGDNHLYWILIVGVQGGSFAGGSGTQYFIGQFDGEYFINHHNPDTVLWLDYGRDYYAAQTWSDVTDGSRIAIAWMSNWQYANEVPTLSWRSAMSSPRRLKLTHTSSGLRLTHTLPKEWTIKNTPHSAQGINLVQKQNVLITPSYTAGILSTALYMEIGTIIQCKPFGNDSLFYTINRTPDGYQIITTRSIAEMGEQKYSDTFEHEIALVLPQAEFLTLTAVIDRCSSELLLQDGEFCLTDLSFDQMVNGFEMICLKGQVTINELSFCSANNISNIITKAA</sequence>
<dbReference type="InterPro" id="IPR023296">
    <property type="entry name" value="Glyco_hydro_beta-prop_sf"/>
</dbReference>
<dbReference type="EMBL" id="RJVQ01000005">
    <property type="protein sequence ID" value="RQW62527.1"/>
    <property type="molecule type" value="Genomic_DNA"/>
</dbReference>
<dbReference type="InterPro" id="IPR013189">
    <property type="entry name" value="Glyco_hydro_32_C"/>
</dbReference>
<keyword evidence="8" id="KW-1185">Reference proteome</keyword>
<dbReference type="Proteomes" id="UP000281112">
    <property type="component" value="Unassembled WGS sequence"/>
</dbReference>
<comment type="caution">
    <text evidence="7">The sequence shown here is derived from an EMBL/GenBank/DDBJ whole genome shotgun (WGS) entry which is preliminary data.</text>
</comment>
<evidence type="ECO:0000256" key="1">
    <source>
        <dbReference type="ARBA" id="ARBA00009902"/>
    </source>
</evidence>
<dbReference type="InterPro" id="IPR013148">
    <property type="entry name" value="Glyco_hydro_32_N"/>
</dbReference>
<feature type="domain" description="Glycosyl hydrolase family 32 C-terminal" evidence="6">
    <location>
        <begin position="409"/>
        <end position="479"/>
    </location>
</feature>
<dbReference type="Gene3D" id="2.60.120.560">
    <property type="entry name" value="Exo-inulinase, domain 1"/>
    <property type="match status" value="1"/>
</dbReference>
<dbReference type="InterPro" id="IPR018053">
    <property type="entry name" value="Glyco_hydro_32_AS"/>
</dbReference>
<keyword evidence="2 4" id="KW-0378">Hydrolase</keyword>
<dbReference type="RefSeq" id="WP_124937522.1">
    <property type="nucleotide sequence ID" value="NZ_RJVQ01000005.1"/>
</dbReference>
<dbReference type="OrthoDB" id="9801455at2"/>
<keyword evidence="3 4" id="KW-0326">Glycosidase</keyword>
<name>A0A3N9TE75_9VIBR</name>
<dbReference type="AlphaFoldDB" id="A0A3N9TE75"/>
<evidence type="ECO:0000259" key="5">
    <source>
        <dbReference type="Pfam" id="PF00251"/>
    </source>
</evidence>
<reference evidence="7 8" key="1">
    <citation type="submission" date="2018-11" db="EMBL/GenBank/DDBJ databases">
        <title>Vibrio LJC006 sp. nov., isolated from seawater during the bloom of the enteromorpha.</title>
        <authorList>
            <person name="Liang J."/>
        </authorList>
    </citation>
    <scope>NUCLEOTIDE SEQUENCE [LARGE SCALE GENOMIC DNA]</scope>
    <source>
        <strain evidence="7 8">LJC006</strain>
    </source>
</reference>
<dbReference type="InterPro" id="IPR001362">
    <property type="entry name" value="Glyco_hydro_32"/>
</dbReference>
<evidence type="ECO:0000256" key="3">
    <source>
        <dbReference type="ARBA" id="ARBA00023295"/>
    </source>
</evidence>
<evidence type="ECO:0000313" key="7">
    <source>
        <dbReference type="EMBL" id="RQW62527.1"/>
    </source>
</evidence>
<dbReference type="Gene3D" id="2.115.10.20">
    <property type="entry name" value="Glycosyl hydrolase domain, family 43"/>
    <property type="match status" value="1"/>
</dbReference>
<proteinExistence type="inferred from homology"/>
<dbReference type="Pfam" id="PF08244">
    <property type="entry name" value="Glyco_hydro_32C"/>
    <property type="match status" value="1"/>
</dbReference>
<comment type="similarity">
    <text evidence="1 4">Belongs to the glycosyl hydrolase 32 family.</text>
</comment>
<dbReference type="PANTHER" id="PTHR42800">
    <property type="entry name" value="EXOINULINASE INUD (AFU_ORTHOLOGUE AFUA_5G00480)"/>
    <property type="match status" value="1"/>
</dbReference>
<dbReference type="Pfam" id="PF00251">
    <property type="entry name" value="Glyco_hydro_32N"/>
    <property type="match status" value="1"/>
</dbReference>
<gene>
    <name evidence="7" type="ORF">EES38_12435</name>
</gene>
<organism evidence="7 8">
    <name type="scientific">Vibrio viridaestus</name>
    <dbReference type="NCBI Taxonomy" id="2487322"/>
    <lineage>
        <taxon>Bacteria</taxon>
        <taxon>Pseudomonadati</taxon>
        <taxon>Pseudomonadota</taxon>
        <taxon>Gammaproteobacteria</taxon>
        <taxon>Vibrionales</taxon>
        <taxon>Vibrionaceae</taxon>
        <taxon>Vibrio</taxon>
    </lineage>
</organism>
<evidence type="ECO:0000313" key="8">
    <source>
        <dbReference type="Proteomes" id="UP000281112"/>
    </source>
</evidence>
<evidence type="ECO:0000256" key="2">
    <source>
        <dbReference type="ARBA" id="ARBA00022801"/>
    </source>
</evidence>
<protein>
    <submittedName>
        <fullName evidence="7">Glycoside hydrolase family 32 protein</fullName>
    </submittedName>
</protein>
<dbReference type="PROSITE" id="PS00609">
    <property type="entry name" value="GLYCOSYL_HYDROL_F32"/>
    <property type="match status" value="1"/>
</dbReference>
<evidence type="ECO:0000259" key="6">
    <source>
        <dbReference type="Pfam" id="PF08244"/>
    </source>
</evidence>
<accession>A0A3N9TE75</accession>
<dbReference type="SMART" id="SM00640">
    <property type="entry name" value="Glyco_32"/>
    <property type="match status" value="1"/>
</dbReference>
<dbReference type="SUPFAM" id="SSF75005">
    <property type="entry name" value="Arabinanase/levansucrase/invertase"/>
    <property type="match status" value="1"/>
</dbReference>
<evidence type="ECO:0000256" key="4">
    <source>
        <dbReference type="RuleBase" id="RU362110"/>
    </source>
</evidence>
<dbReference type="PANTHER" id="PTHR42800:SF1">
    <property type="entry name" value="EXOINULINASE INUD (AFU_ORTHOLOGUE AFUA_5G00480)"/>
    <property type="match status" value="1"/>
</dbReference>
<dbReference type="GO" id="GO:0004575">
    <property type="term" value="F:sucrose alpha-glucosidase activity"/>
    <property type="evidence" value="ECO:0007669"/>
    <property type="project" value="TreeGrafter"/>
</dbReference>
<dbReference type="GO" id="GO:0005987">
    <property type="term" value="P:sucrose catabolic process"/>
    <property type="evidence" value="ECO:0007669"/>
    <property type="project" value="TreeGrafter"/>
</dbReference>
<feature type="domain" description="Glycosyl hydrolase family 32 N-terminal" evidence="5">
    <location>
        <begin position="14"/>
        <end position="320"/>
    </location>
</feature>
<dbReference type="GO" id="GO:0005737">
    <property type="term" value="C:cytoplasm"/>
    <property type="evidence" value="ECO:0007669"/>
    <property type="project" value="TreeGrafter"/>
</dbReference>